<dbReference type="InterPro" id="IPR002751">
    <property type="entry name" value="CbiM/NikMN"/>
</dbReference>
<feature type="transmembrane region" description="Helical" evidence="7">
    <location>
        <begin position="40"/>
        <end position="58"/>
    </location>
</feature>
<organism evidence="9 10">
    <name type="scientific">Slackia exigua (strain ATCC 700122 / DSM 15923 / CIP 105133 / JCM 11022 / KCTC 5966 / S-7)</name>
    <dbReference type="NCBI Taxonomy" id="649764"/>
    <lineage>
        <taxon>Bacteria</taxon>
        <taxon>Bacillati</taxon>
        <taxon>Actinomycetota</taxon>
        <taxon>Coriobacteriia</taxon>
        <taxon>Eggerthellales</taxon>
        <taxon>Eggerthellaceae</taxon>
        <taxon>Slackia</taxon>
    </lineage>
</organism>
<dbReference type="NCBIfam" id="NF008873">
    <property type="entry name" value="PRK11909.1"/>
    <property type="match status" value="1"/>
</dbReference>
<feature type="transmembrane region" description="Helical" evidence="7">
    <location>
        <begin position="103"/>
        <end position="128"/>
    </location>
</feature>
<keyword evidence="4 7" id="KW-0812">Transmembrane</keyword>
<comment type="caution">
    <text evidence="9">The sequence shown here is derived from an EMBL/GenBank/DDBJ whole genome shotgun (WGS) entry which is preliminary data.</text>
</comment>
<evidence type="ECO:0000313" key="9">
    <source>
        <dbReference type="EMBL" id="EEZ61400.1"/>
    </source>
</evidence>
<dbReference type="RefSeq" id="WP_006361988.1">
    <property type="nucleotide sequence ID" value="NZ_GG700630.1"/>
</dbReference>
<sequence>MHIPENYLSPSTCGVFGAVMVPIWGFAIKKVRETVPREKMPLLGIAAAFCFLSMMFNIPIPGGSTGHAVCATLVAVLFGPWAATIAVSIALIIQAVLFGDGGILALGANCFNMAVVMPFVGYGVYSLVRGGSSDLKRELVAAGIGAYVGINCAALCAALEFGIQPILFTDAAGAALYCPYPLSVSVPAMLIGHLAVWGPVEVIFTAGILAFLRRTVPGFGLEDAATPSGRALAPAFALIAALVVLTPLGLIATGDAWGEWGAEDLADLVGYTPAGFEGWEWAAAMPDYSIGAMPEAVGYILSAIIGVALLVIAFRLFAFASKPTVDFDGPSSRA</sequence>
<dbReference type="PANTHER" id="PTHR34229">
    <property type="entry name" value="METAL TRANSPORT PROTEIN HI_1621-RELATED"/>
    <property type="match status" value="1"/>
</dbReference>
<dbReference type="GeneID" id="85007329"/>
<evidence type="ECO:0000256" key="4">
    <source>
        <dbReference type="ARBA" id="ARBA00022692"/>
    </source>
</evidence>
<name>D0WFY7_SLAES</name>
<keyword evidence="6 7" id="KW-0472">Membrane</keyword>
<feature type="transmembrane region" description="Helical" evidence="7">
    <location>
        <begin position="296"/>
        <end position="317"/>
    </location>
</feature>
<evidence type="ECO:0000256" key="1">
    <source>
        <dbReference type="ARBA" id="ARBA00004651"/>
    </source>
</evidence>
<keyword evidence="5 7" id="KW-1133">Transmembrane helix</keyword>
<dbReference type="Proteomes" id="UP000006001">
    <property type="component" value="Unassembled WGS sequence"/>
</dbReference>
<dbReference type="Pfam" id="PF13190">
    <property type="entry name" value="PDGLE"/>
    <property type="match status" value="1"/>
</dbReference>
<protein>
    <submittedName>
        <fullName evidence="9">Cobalamin biosynthesis protein CbiM</fullName>
    </submittedName>
</protein>
<reference evidence="9" key="1">
    <citation type="submission" date="2009-10" db="EMBL/GenBank/DDBJ databases">
        <authorList>
            <person name="Weinstock G."/>
            <person name="Sodergren E."/>
            <person name="Clifton S."/>
            <person name="Fulton L."/>
            <person name="Fulton B."/>
            <person name="Courtney L."/>
            <person name="Fronick C."/>
            <person name="Harrison M."/>
            <person name="Strong C."/>
            <person name="Farmer C."/>
            <person name="Delahaunty K."/>
            <person name="Markovic C."/>
            <person name="Hall O."/>
            <person name="Minx P."/>
            <person name="Tomlinson C."/>
            <person name="Mitreva M."/>
            <person name="Nelson J."/>
            <person name="Hou S."/>
            <person name="Wollam A."/>
            <person name="Pepin K.H."/>
            <person name="Johnson M."/>
            <person name="Bhonagiri V."/>
            <person name="Nash W.E."/>
            <person name="Warren W."/>
            <person name="Chinwalla A."/>
            <person name="Mardis E.R."/>
            <person name="Wilson R.K."/>
        </authorList>
    </citation>
    <scope>NUCLEOTIDE SEQUENCE [LARGE SCALE GENOMIC DNA]</scope>
    <source>
        <strain evidence="9">ATCC 700122</strain>
    </source>
</reference>
<evidence type="ECO:0000256" key="5">
    <source>
        <dbReference type="ARBA" id="ARBA00022989"/>
    </source>
</evidence>
<comment type="subcellular location">
    <subcellularLocation>
        <location evidence="1">Cell membrane</location>
        <topology evidence="1">Multi-pass membrane protein</topology>
    </subcellularLocation>
</comment>
<keyword evidence="3" id="KW-1003">Cell membrane</keyword>
<accession>D0WFY7</accession>
<feature type="transmembrane region" description="Helical" evidence="7">
    <location>
        <begin position="7"/>
        <end position="28"/>
    </location>
</feature>
<dbReference type="HOGENOM" id="CLU_052508_2_0_11"/>
<evidence type="ECO:0000259" key="8">
    <source>
        <dbReference type="Pfam" id="PF13190"/>
    </source>
</evidence>
<dbReference type="GO" id="GO:0005886">
    <property type="term" value="C:plasma membrane"/>
    <property type="evidence" value="ECO:0007669"/>
    <property type="project" value="UniProtKB-SubCell"/>
</dbReference>
<gene>
    <name evidence="9" type="ORF">HMPREF0762_00737</name>
</gene>
<feature type="transmembrane region" description="Helical" evidence="7">
    <location>
        <begin position="232"/>
        <end position="252"/>
    </location>
</feature>
<dbReference type="PANTHER" id="PTHR34229:SF1">
    <property type="entry name" value="METAL TRANSPORT PROTEIN HI_1621-RELATED"/>
    <property type="match status" value="1"/>
</dbReference>
<evidence type="ECO:0000256" key="2">
    <source>
        <dbReference type="ARBA" id="ARBA00022448"/>
    </source>
</evidence>
<dbReference type="AlphaFoldDB" id="D0WFY7"/>
<evidence type="ECO:0000256" key="6">
    <source>
        <dbReference type="ARBA" id="ARBA00023136"/>
    </source>
</evidence>
<evidence type="ECO:0000313" key="10">
    <source>
        <dbReference type="Proteomes" id="UP000006001"/>
    </source>
</evidence>
<keyword evidence="2" id="KW-0813">Transport</keyword>
<feature type="transmembrane region" description="Helical" evidence="7">
    <location>
        <begin position="140"/>
        <end position="168"/>
    </location>
</feature>
<dbReference type="OrthoDB" id="5395048at2"/>
<dbReference type="Gene3D" id="1.10.1760.20">
    <property type="match status" value="1"/>
</dbReference>
<feature type="domain" description="PDGLE" evidence="8">
    <location>
        <begin position="236"/>
        <end position="318"/>
    </location>
</feature>
<evidence type="ECO:0000256" key="3">
    <source>
        <dbReference type="ARBA" id="ARBA00022475"/>
    </source>
</evidence>
<dbReference type="InterPro" id="IPR025937">
    <property type="entry name" value="PDGLE_dom"/>
</dbReference>
<keyword evidence="10" id="KW-1185">Reference proteome</keyword>
<evidence type="ECO:0000256" key="7">
    <source>
        <dbReference type="SAM" id="Phobius"/>
    </source>
</evidence>
<feature type="transmembrane region" description="Helical" evidence="7">
    <location>
        <begin position="70"/>
        <end position="97"/>
    </location>
</feature>
<dbReference type="EMBL" id="ACUX02000006">
    <property type="protein sequence ID" value="EEZ61400.1"/>
    <property type="molecule type" value="Genomic_DNA"/>
</dbReference>
<dbReference type="STRING" id="649764.HMPREF0762_00737"/>
<dbReference type="NCBIfam" id="NF005598">
    <property type="entry name" value="PRK07331.1"/>
    <property type="match status" value="1"/>
</dbReference>
<feature type="transmembrane region" description="Helical" evidence="7">
    <location>
        <begin position="188"/>
        <end position="212"/>
    </location>
</feature>
<dbReference type="eggNOG" id="COG0310">
    <property type="taxonomic scope" value="Bacteria"/>
</dbReference>
<dbReference type="Pfam" id="PF01891">
    <property type="entry name" value="CbiM"/>
    <property type="match status" value="1"/>
</dbReference>
<dbReference type="GO" id="GO:0000041">
    <property type="term" value="P:transition metal ion transport"/>
    <property type="evidence" value="ECO:0007669"/>
    <property type="project" value="InterPro"/>
</dbReference>
<proteinExistence type="predicted"/>